<name>A0A399JFH9_9MICC</name>
<dbReference type="EMBL" id="QQXK01000007">
    <property type="protein sequence ID" value="RII42892.1"/>
    <property type="molecule type" value="Genomic_DNA"/>
</dbReference>
<evidence type="ECO:0000256" key="1">
    <source>
        <dbReference type="SAM" id="Phobius"/>
    </source>
</evidence>
<evidence type="ECO:0000313" key="2">
    <source>
        <dbReference type="EMBL" id="RII42892.1"/>
    </source>
</evidence>
<feature type="transmembrane region" description="Helical" evidence="1">
    <location>
        <begin position="34"/>
        <end position="53"/>
    </location>
</feature>
<keyword evidence="1" id="KW-0812">Transmembrane</keyword>
<accession>A0A399JFH9</accession>
<dbReference type="AlphaFoldDB" id="A0A399JFH9"/>
<evidence type="ECO:0000313" key="3">
    <source>
        <dbReference type="Proteomes" id="UP000265419"/>
    </source>
</evidence>
<keyword evidence="1" id="KW-0472">Membrane</keyword>
<comment type="caution">
    <text evidence="2">The sequence shown here is derived from an EMBL/GenBank/DDBJ whole genome shotgun (WGS) entry which is preliminary data.</text>
</comment>
<proteinExistence type="predicted"/>
<organism evidence="2 3">
    <name type="scientific">Galactobacter valiniphilus</name>
    <dbReference type="NCBI Taxonomy" id="2676122"/>
    <lineage>
        <taxon>Bacteria</taxon>
        <taxon>Bacillati</taxon>
        <taxon>Actinomycetota</taxon>
        <taxon>Actinomycetes</taxon>
        <taxon>Micrococcales</taxon>
        <taxon>Micrococcaceae</taxon>
        <taxon>Galactobacter</taxon>
    </lineage>
</organism>
<sequence>MSNPETATAGIPAGPNASLANRYGRPKSSLSKRAVALLAAVGLVVLVLAALFLSMRSQKSFSTTDVAFDIVSNRQVDVTVAVTLDEGHSVTCGVQALSEDKAIVGYKDVVFDAADGQDAGGKLRTVQITVPLRTVFAAVNGGMHGCREN</sequence>
<keyword evidence="1" id="KW-1133">Transmembrane helix</keyword>
<reference evidence="2 3" key="1">
    <citation type="submission" date="2018-07" db="EMBL/GenBank/DDBJ databases">
        <title>Arthrobacter sp. nov., isolated from raw cow's milk with high bacterial count.</title>
        <authorList>
            <person name="Hahne J."/>
            <person name="Isele D."/>
            <person name="Lipski A."/>
        </authorList>
    </citation>
    <scope>NUCLEOTIDE SEQUENCE [LARGE SCALE GENOMIC DNA]</scope>
    <source>
        <strain evidence="2 3">JZ R-35</strain>
    </source>
</reference>
<keyword evidence="3" id="KW-1185">Reference proteome</keyword>
<dbReference type="Pfam" id="PF14155">
    <property type="entry name" value="DUF4307"/>
    <property type="match status" value="1"/>
</dbReference>
<dbReference type="Proteomes" id="UP000265419">
    <property type="component" value="Unassembled WGS sequence"/>
</dbReference>
<protein>
    <submittedName>
        <fullName evidence="2">DUF4307 domain-containing protein</fullName>
    </submittedName>
</protein>
<gene>
    <name evidence="2" type="ORF">DWB68_04955</name>
</gene>
<dbReference type="RefSeq" id="WP_119424037.1">
    <property type="nucleotide sequence ID" value="NZ_QQXK01000007.1"/>
</dbReference>
<dbReference type="InterPro" id="IPR025443">
    <property type="entry name" value="DUF4307"/>
</dbReference>